<evidence type="ECO:0000313" key="1">
    <source>
        <dbReference type="EMBL" id="KAJ2795814.1"/>
    </source>
</evidence>
<feature type="non-terminal residue" evidence="1">
    <location>
        <position position="1"/>
    </location>
</feature>
<comment type="caution">
    <text evidence="1">The sequence shown here is derived from an EMBL/GenBank/DDBJ whole genome shotgun (WGS) entry which is preliminary data.</text>
</comment>
<name>A0A9W8HP83_9FUNG</name>
<keyword evidence="2" id="KW-1185">Reference proteome</keyword>
<protein>
    <submittedName>
        <fullName evidence="1">Uncharacterized protein</fullName>
    </submittedName>
</protein>
<dbReference type="EMBL" id="JANBUO010002077">
    <property type="protein sequence ID" value="KAJ2795814.1"/>
    <property type="molecule type" value="Genomic_DNA"/>
</dbReference>
<reference evidence="1" key="1">
    <citation type="submission" date="2022-07" db="EMBL/GenBank/DDBJ databases">
        <title>Phylogenomic reconstructions and comparative analyses of Kickxellomycotina fungi.</title>
        <authorList>
            <person name="Reynolds N.K."/>
            <person name="Stajich J.E."/>
            <person name="Barry K."/>
            <person name="Grigoriev I.V."/>
            <person name="Crous P."/>
            <person name="Smith M.E."/>
        </authorList>
    </citation>
    <scope>NUCLEOTIDE SEQUENCE</scope>
    <source>
        <strain evidence="1">NRRL 1565</strain>
    </source>
</reference>
<dbReference type="AlphaFoldDB" id="A0A9W8HP83"/>
<organism evidence="1 2">
    <name type="scientific">Coemansia guatemalensis</name>
    <dbReference type="NCBI Taxonomy" id="2761395"/>
    <lineage>
        <taxon>Eukaryota</taxon>
        <taxon>Fungi</taxon>
        <taxon>Fungi incertae sedis</taxon>
        <taxon>Zoopagomycota</taxon>
        <taxon>Kickxellomycotina</taxon>
        <taxon>Kickxellomycetes</taxon>
        <taxon>Kickxellales</taxon>
        <taxon>Kickxellaceae</taxon>
        <taxon>Coemansia</taxon>
    </lineage>
</organism>
<dbReference type="OrthoDB" id="409848at2759"/>
<sequence>DLIGVVHPNFVKGGSDAIWFRNLAENDSVTVVSASDCKDMYAQRKDPASSCSSMDFLSPNPSDSAYSGVQASQTQDLVYDISESEIINGDETSATAPRAPFAGSLIAAIALLAVVW</sequence>
<proteinExistence type="predicted"/>
<accession>A0A9W8HP83</accession>
<evidence type="ECO:0000313" key="2">
    <source>
        <dbReference type="Proteomes" id="UP001140094"/>
    </source>
</evidence>
<gene>
    <name evidence="1" type="ORF">H4R20_005746</name>
</gene>
<dbReference type="Proteomes" id="UP001140094">
    <property type="component" value="Unassembled WGS sequence"/>
</dbReference>